<reference evidence="3 4" key="1">
    <citation type="submission" date="2015-03" db="EMBL/GenBank/DDBJ databases">
        <title>Genome sequence of Variovorax paradoxus TBEA6.</title>
        <authorList>
            <person name="Poehlein A."/>
            <person name="Schuldes J."/>
            <person name="Wuebbeler J.H."/>
            <person name="Hiessl S."/>
            <person name="Steinbuechel A."/>
            <person name="Daniel R."/>
        </authorList>
    </citation>
    <scope>NUCLEOTIDE SEQUENCE [LARGE SCALE GENOMIC DNA]</scope>
    <source>
        <strain evidence="3 4">TBEA6</strain>
    </source>
</reference>
<feature type="chain" id="PRO_5002596682" evidence="2">
    <location>
        <begin position="29"/>
        <end position="333"/>
    </location>
</feature>
<dbReference type="Proteomes" id="UP000035170">
    <property type="component" value="Unassembled WGS sequence"/>
</dbReference>
<dbReference type="InterPro" id="IPR042100">
    <property type="entry name" value="Bug_dom1"/>
</dbReference>
<dbReference type="PATRIC" id="fig|34073.19.peg.584"/>
<sequence>MIRPTGIRSSVLARAAICALGAIGGVAAAQTYPSKPIQLVVPFSAGGDADMAARNLSAAAQGVLGQPVVVVNKAGANGAIGSVAVKNAAPDGYTLLVGRIGSQVLLPALQPKTTPYTWKDFTFIGILELNPVVCVVHPDSKYKTFHDLTDALRANPGKLTYSHSGPATVQNLAPQLLLSSLGLKPDAAVNVPYKGGNEVALAVLTKDVDFACNNLSSMTGLLAGSKLRPLVTTTPERLAQFPDIPTARESGLPRLETVIGWSGLFGPPKMSPEAVNKWAAALKQIAQDPKWIAGNANFGGIPHVLSPADTEAYISQGYTVYADLAARAGLQVD</sequence>
<evidence type="ECO:0000313" key="3">
    <source>
        <dbReference type="EMBL" id="KLN58464.1"/>
    </source>
</evidence>
<keyword evidence="2" id="KW-0732">Signal</keyword>
<evidence type="ECO:0000256" key="2">
    <source>
        <dbReference type="SAM" id="SignalP"/>
    </source>
</evidence>
<name>A0A0H2M7N2_VARPD</name>
<evidence type="ECO:0000313" key="4">
    <source>
        <dbReference type="Proteomes" id="UP000035170"/>
    </source>
</evidence>
<feature type="signal peptide" evidence="2">
    <location>
        <begin position="1"/>
        <end position="28"/>
    </location>
</feature>
<comment type="similarity">
    <text evidence="1">Belongs to the UPF0065 (bug) family.</text>
</comment>
<organism evidence="3 4">
    <name type="scientific">Variovorax paradoxus</name>
    <dbReference type="NCBI Taxonomy" id="34073"/>
    <lineage>
        <taxon>Bacteria</taxon>
        <taxon>Pseudomonadati</taxon>
        <taxon>Pseudomonadota</taxon>
        <taxon>Betaproteobacteria</taxon>
        <taxon>Burkholderiales</taxon>
        <taxon>Comamonadaceae</taxon>
        <taxon>Variovorax</taxon>
    </lineage>
</organism>
<evidence type="ECO:0000256" key="1">
    <source>
        <dbReference type="ARBA" id="ARBA00006987"/>
    </source>
</evidence>
<dbReference type="PANTHER" id="PTHR42928:SF5">
    <property type="entry name" value="BLR1237 PROTEIN"/>
    <property type="match status" value="1"/>
</dbReference>
<dbReference type="PANTHER" id="PTHR42928">
    <property type="entry name" value="TRICARBOXYLATE-BINDING PROTEIN"/>
    <property type="match status" value="1"/>
</dbReference>
<dbReference type="Pfam" id="PF03401">
    <property type="entry name" value="TctC"/>
    <property type="match status" value="1"/>
</dbReference>
<dbReference type="AlphaFoldDB" id="A0A0H2M7N2"/>
<dbReference type="SUPFAM" id="SSF53850">
    <property type="entry name" value="Periplasmic binding protein-like II"/>
    <property type="match status" value="1"/>
</dbReference>
<accession>A0A0H2M7N2</accession>
<comment type="caution">
    <text evidence="3">The sequence shown here is derived from an EMBL/GenBank/DDBJ whole genome shotgun (WGS) entry which is preliminary data.</text>
</comment>
<keyword evidence="3" id="KW-0675">Receptor</keyword>
<proteinExistence type="inferred from homology"/>
<dbReference type="RefSeq" id="WP_047783213.1">
    <property type="nucleotide sequence ID" value="NZ_JZWI01000003.1"/>
</dbReference>
<dbReference type="CDD" id="cd07012">
    <property type="entry name" value="PBP2_Bug_TTT"/>
    <property type="match status" value="1"/>
</dbReference>
<dbReference type="Gene3D" id="3.40.190.150">
    <property type="entry name" value="Bordetella uptake gene, domain 1"/>
    <property type="match status" value="1"/>
</dbReference>
<dbReference type="InterPro" id="IPR005064">
    <property type="entry name" value="BUG"/>
</dbReference>
<dbReference type="EMBL" id="JZWI01000003">
    <property type="protein sequence ID" value="KLN58464.1"/>
    <property type="molecule type" value="Genomic_DNA"/>
</dbReference>
<protein>
    <submittedName>
        <fullName evidence="3">Tripartite tricarboxylate transporter family receptor</fullName>
    </submittedName>
</protein>
<dbReference type="Gene3D" id="3.40.190.10">
    <property type="entry name" value="Periplasmic binding protein-like II"/>
    <property type="match status" value="1"/>
</dbReference>
<dbReference type="PIRSF" id="PIRSF017082">
    <property type="entry name" value="YflP"/>
    <property type="match status" value="1"/>
</dbReference>
<gene>
    <name evidence="3" type="ORF">VPARA_05790</name>
</gene>
<keyword evidence="4" id="KW-1185">Reference proteome</keyword>